<comment type="caution">
    <text evidence="1">The sequence shown here is derived from an EMBL/GenBank/DDBJ whole genome shotgun (WGS) entry which is preliminary data.</text>
</comment>
<protein>
    <submittedName>
        <fullName evidence="1">RlpA-like double-psi beta-barrel-protein domain-containing protein-containing protein</fullName>
    </submittedName>
</protein>
<sequence>MRLSTLVQAAVLSLALPFAAHGAKHEGSLARRHHNLALQARGEFDNARFTFYDVGLGACGLFNSPSDFIVALNSVQFDESSGYPAKNCFRMVTIEVNGKTAQAQITDECPGCPDRGLDFSRGLFDHFASEDAGVLNGKWWFNDDAPAAPAPPKPTPTPPPPPPPPPKPTPTPEPTTTWTPPPPPPKPTTTWTPPPPPETTSEKPKPEPTPSSSSEEHSSSSSVEHFLSFSSVAPSSSPVHSSSATPSSSSSSVPVSVSVSVSSSAPAAAPTTDAIDQVYQAVLGLTGLAAAAAAAGAGAQ</sequence>
<proteinExistence type="predicted"/>
<dbReference type="EMBL" id="MU274924">
    <property type="protein sequence ID" value="KAI0086315.1"/>
    <property type="molecule type" value="Genomic_DNA"/>
</dbReference>
<evidence type="ECO:0000313" key="2">
    <source>
        <dbReference type="Proteomes" id="UP001055072"/>
    </source>
</evidence>
<gene>
    <name evidence="1" type="ORF">BDY19DRAFT_960793</name>
</gene>
<reference evidence="1" key="1">
    <citation type="journal article" date="2021" name="Environ. Microbiol.">
        <title>Gene family expansions and transcriptome signatures uncover fungal adaptations to wood decay.</title>
        <authorList>
            <person name="Hage H."/>
            <person name="Miyauchi S."/>
            <person name="Viragh M."/>
            <person name="Drula E."/>
            <person name="Min B."/>
            <person name="Chaduli D."/>
            <person name="Navarro D."/>
            <person name="Favel A."/>
            <person name="Norest M."/>
            <person name="Lesage-Meessen L."/>
            <person name="Balint B."/>
            <person name="Merenyi Z."/>
            <person name="de Eugenio L."/>
            <person name="Morin E."/>
            <person name="Martinez A.T."/>
            <person name="Baldrian P."/>
            <person name="Stursova M."/>
            <person name="Martinez M.J."/>
            <person name="Novotny C."/>
            <person name="Magnuson J.K."/>
            <person name="Spatafora J.W."/>
            <person name="Maurice S."/>
            <person name="Pangilinan J."/>
            <person name="Andreopoulos W."/>
            <person name="LaButti K."/>
            <person name="Hundley H."/>
            <person name="Na H."/>
            <person name="Kuo A."/>
            <person name="Barry K."/>
            <person name="Lipzen A."/>
            <person name="Henrissat B."/>
            <person name="Riley R."/>
            <person name="Ahrendt S."/>
            <person name="Nagy L.G."/>
            <person name="Grigoriev I.V."/>
            <person name="Martin F."/>
            <person name="Rosso M.N."/>
        </authorList>
    </citation>
    <scope>NUCLEOTIDE SEQUENCE</scope>
    <source>
        <strain evidence="1">CBS 384.51</strain>
    </source>
</reference>
<organism evidence="1 2">
    <name type="scientific">Irpex rosettiformis</name>
    <dbReference type="NCBI Taxonomy" id="378272"/>
    <lineage>
        <taxon>Eukaryota</taxon>
        <taxon>Fungi</taxon>
        <taxon>Dikarya</taxon>
        <taxon>Basidiomycota</taxon>
        <taxon>Agaricomycotina</taxon>
        <taxon>Agaricomycetes</taxon>
        <taxon>Polyporales</taxon>
        <taxon>Irpicaceae</taxon>
        <taxon>Irpex</taxon>
    </lineage>
</organism>
<accession>A0ACB8TWB1</accession>
<evidence type="ECO:0000313" key="1">
    <source>
        <dbReference type="EMBL" id="KAI0086315.1"/>
    </source>
</evidence>
<keyword evidence="2" id="KW-1185">Reference proteome</keyword>
<name>A0ACB8TWB1_9APHY</name>
<dbReference type="Proteomes" id="UP001055072">
    <property type="component" value="Unassembled WGS sequence"/>
</dbReference>